<dbReference type="PANTHER" id="PTHR21343:SF1">
    <property type="entry name" value="COBYRIC ACID SYNTHASE"/>
    <property type="match status" value="1"/>
</dbReference>
<dbReference type="SUPFAM" id="SSF52317">
    <property type="entry name" value="Class I glutamine amidotransferase-like"/>
    <property type="match status" value="1"/>
</dbReference>
<evidence type="ECO:0000313" key="6">
    <source>
        <dbReference type="EMBL" id="ABP72324.1"/>
    </source>
</evidence>
<evidence type="ECO:0000256" key="1">
    <source>
        <dbReference type="ARBA" id="ARBA00004953"/>
    </source>
</evidence>
<gene>
    <name evidence="6" type="ordered locus">Rsph17025_3447</name>
</gene>
<dbReference type="EMBL" id="CP000662">
    <property type="protein sequence ID" value="ABP72324.1"/>
    <property type="molecule type" value="Genomic_DNA"/>
</dbReference>
<proteinExistence type="inferred from homology"/>
<reference evidence="6" key="1">
    <citation type="submission" date="2007-04" db="EMBL/GenBank/DDBJ databases">
        <title>Complete sequence of plasmid pRSPA01 of Rhodobacter sphaeroides ATCC 17025.</title>
        <authorList>
            <consortium name="US DOE Joint Genome Institute"/>
            <person name="Copeland A."/>
            <person name="Lucas S."/>
            <person name="Lapidus A."/>
            <person name="Barry K."/>
            <person name="Detter J.C."/>
            <person name="Glavina del Rio T."/>
            <person name="Hammon N."/>
            <person name="Israni S."/>
            <person name="Dalin E."/>
            <person name="Tice H."/>
            <person name="Pitluck S."/>
            <person name="Chertkov O."/>
            <person name="Brettin T."/>
            <person name="Bruce D."/>
            <person name="Han C."/>
            <person name="Schmutz J."/>
            <person name="Larimer F."/>
            <person name="Land M."/>
            <person name="Hauser L."/>
            <person name="Kyrpides N."/>
            <person name="Kim E."/>
            <person name="Richardson P."/>
            <person name="Mackenzie C."/>
            <person name="Choudhary M."/>
            <person name="Donohue T.J."/>
            <person name="Kaplan S."/>
        </authorList>
    </citation>
    <scope>NUCLEOTIDE SEQUENCE [LARGE SCALE GENOMIC DNA]</scope>
    <source>
        <strain evidence="6">ATCC 17025</strain>
        <plasmid evidence="6">pRSPA01</plasmid>
    </source>
</reference>
<evidence type="ECO:0000259" key="5">
    <source>
        <dbReference type="Pfam" id="PF07685"/>
    </source>
</evidence>
<protein>
    <recommendedName>
        <fullName evidence="5">CobB/CobQ-like glutamine amidotransferase domain-containing protein</fullName>
    </recommendedName>
</protein>
<comment type="similarity">
    <text evidence="2">Belongs to the CobB/CobQ family. CobQ subfamily.</text>
</comment>
<keyword evidence="6" id="KW-0614">Plasmid</keyword>
<geneLocation type="plasmid" evidence="6">
    <name>pRSPA01</name>
</geneLocation>
<accession>A4WY60</accession>
<dbReference type="InterPro" id="IPR011698">
    <property type="entry name" value="GATase_3"/>
</dbReference>
<keyword evidence="4" id="KW-0315">Glutamine amidotransferase</keyword>
<dbReference type="Pfam" id="PF07685">
    <property type="entry name" value="GATase_3"/>
    <property type="match status" value="1"/>
</dbReference>
<sequence length="165" mass="17374">MRAQAAGQFSFHNLPFLRIGMIAVPPRAFMALPPGETEGLGLLDIDTVIGPAKRLCEIEATDAISGTQVTGYEMHMGVTTGAGLDRPWLDLDGRPEGAASADGRVTGTYLHGIFGSGPFRAQWLRTLGASGSAGDHSGRIETALDRLADGIEADLDLDALLRSAR</sequence>
<evidence type="ECO:0000256" key="3">
    <source>
        <dbReference type="ARBA" id="ARBA00022573"/>
    </source>
</evidence>
<keyword evidence="3" id="KW-0169">Cobalamin biosynthesis</keyword>
<name>A4WY60_CERS5</name>
<comment type="pathway">
    <text evidence="1">Cofactor biosynthesis; adenosylcobalamin biosynthesis.</text>
</comment>
<evidence type="ECO:0000256" key="2">
    <source>
        <dbReference type="ARBA" id="ARBA00006205"/>
    </source>
</evidence>
<dbReference type="PANTHER" id="PTHR21343">
    <property type="entry name" value="DETHIOBIOTIN SYNTHETASE"/>
    <property type="match status" value="1"/>
</dbReference>
<dbReference type="KEGG" id="rsq:Rsph17025_3447"/>
<evidence type="ECO:0000256" key="4">
    <source>
        <dbReference type="ARBA" id="ARBA00022962"/>
    </source>
</evidence>
<dbReference type="PROSITE" id="PS51274">
    <property type="entry name" value="GATASE_COBBQ"/>
    <property type="match status" value="1"/>
</dbReference>
<dbReference type="HOGENOM" id="CLU_1609530_0_0_5"/>
<dbReference type="AlphaFoldDB" id="A4WY60"/>
<feature type="domain" description="CobB/CobQ-like glutamine amidotransferase" evidence="5">
    <location>
        <begin position="34"/>
        <end position="117"/>
    </location>
</feature>
<organism evidence="6">
    <name type="scientific">Cereibacter sphaeroides (strain ATCC 17025 / ATH 2.4.3)</name>
    <name type="common">Rhodobacter sphaeroides</name>
    <dbReference type="NCBI Taxonomy" id="349102"/>
    <lineage>
        <taxon>Bacteria</taxon>
        <taxon>Pseudomonadati</taxon>
        <taxon>Pseudomonadota</taxon>
        <taxon>Alphaproteobacteria</taxon>
        <taxon>Rhodobacterales</taxon>
        <taxon>Paracoccaceae</taxon>
        <taxon>Cereibacter</taxon>
    </lineage>
</organism>
<dbReference type="InterPro" id="IPR029062">
    <property type="entry name" value="Class_I_gatase-like"/>
</dbReference>
<dbReference type="GO" id="GO:0009236">
    <property type="term" value="P:cobalamin biosynthetic process"/>
    <property type="evidence" value="ECO:0007669"/>
    <property type="project" value="UniProtKB-KW"/>
</dbReference>
<dbReference type="GO" id="GO:0003824">
    <property type="term" value="F:catalytic activity"/>
    <property type="evidence" value="ECO:0007669"/>
    <property type="project" value="InterPro"/>
</dbReference>